<dbReference type="PANTHER" id="PTHR37625">
    <property type="entry name" value="OUTER MEMBRANE LIPOPROTEIN-RELATED"/>
    <property type="match status" value="1"/>
</dbReference>
<comment type="caution">
    <text evidence="1">The sequence shown here is derived from an EMBL/GenBank/DDBJ whole genome shotgun (WGS) entry which is preliminary data.</text>
</comment>
<protein>
    <submittedName>
        <fullName evidence="1">Type VI secretion lipoprotein</fullName>
    </submittedName>
</protein>
<dbReference type="InterPro" id="IPR038706">
    <property type="entry name" value="Type_VI_SciN-like_sf"/>
</dbReference>
<dbReference type="Pfam" id="PF12790">
    <property type="entry name" value="T6SS-SciN"/>
    <property type="match status" value="1"/>
</dbReference>
<dbReference type="NCBIfam" id="TIGR03352">
    <property type="entry name" value="VI_chp_3"/>
    <property type="match status" value="1"/>
</dbReference>
<reference evidence="1" key="2">
    <citation type="submission" date="2020-09" db="EMBL/GenBank/DDBJ databases">
        <authorList>
            <person name="Sun Q."/>
            <person name="Sedlacek I."/>
        </authorList>
    </citation>
    <scope>NUCLEOTIDE SEQUENCE</scope>
    <source>
        <strain evidence="1">CCM 7897</strain>
    </source>
</reference>
<dbReference type="PANTHER" id="PTHR37625:SF4">
    <property type="entry name" value="OUTER MEMBRANE LIPOPROTEIN"/>
    <property type="match status" value="1"/>
</dbReference>
<sequence length="177" mass="18575">MGDGAGLKVRLARRSFVLGGLAGLTGCAAIPVPPPKPTIIGVRFLADNTINPSPTGVPSPVTVRLYVLKDDTNFMQSDFTTLYTQDAAVLGASMLSKKEIVVPVNGNIPVQDTVPPEATLLGVIAAFRTIDTAQWRATIGLQAGLVNDVQLNLTGTTATFEHVVVGQKGLPPLPPFF</sequence>
<proteinExistence type="predicted"/>
<keyword evidence="2" id="KW-1185">Reference proteome</keyword>
<name>A0A917BVG9_9HYPH</name>
<reference evidence="1" key="1">
    <citation type="journal article" date="2014" name="Int. J. Syst. Evol. Microbiol.">
        <title>Complete genome sequence of Corynebacterium casei LMG S-19264T (=DSM 44701T), isolated from a smear-ripened cheese.</title>
        <authorList>
            <consortium name="US DOE Joint Genome Institute (JGI-PGF)"/>
            <person name="Walter F."/>
            <person name="Albersmeier A."/>
            <person name="Kalinowski J."/>
            <person name="Ruckert C."/>
        </authorList>
    </citation>
    <scope>NUCLEOTIDE SEQUENCE</scope>
    <source>
        <strain evidence="1">CCM 7897</strain>
    </source>
</reference>
<organism evidence="1 2">
    <name type="scientific">Azorhizobium oxalatiphilum</name>
    <dbReference type="NCBI Taxonomy" id="980631"/>
    <lineage>
        <taxon>Bacteria</taxon>
        <taxon>Pseudomonadati</taxon>
        <taxon>Pseudomonadota</taxon>
        <taxon>Alphaproteobacteria</taxon>
        <taxon>Hyphomicrobiales</taxon>
        <taxon>Xanthobacteraceae</taxon>
        <taxon>Azorhizobium</taxon>
    </lineage>
</organism>
<gene>
    <name evidence="1" type="ORF">GCM10007301_16960</name>
</gene>
<dbReference type="InterPro" id="IPR017734">
    <property type="entry name" value="T6SS_SciN"/>
</dbReference>
<dbReference type="Gene3D" id="2.60.40.4150">
    <property type="entry name" value="Type VI secretion system, lipoprotein SciN"/>
    <property type="match status" value="1"/>
</dbReference>
<evidence type="ECO:0000313" key="1">
    <source>
        <dbReference type="EMBL" id="GGF57854.1"/>
    </source>
</evidence>
<evidence type="ECO:0000313" key="2">
    <source>
        <dbReference type="Proteomes" id="UP000606044"/>
    </source>
</evidence>
<dbReference type="EMBL" id="BMCT01000001">
    <property type="protein sequence ID" value="GGF57854.1"/>
    <property type="molecule type" value="Genomic_DNA"/>
</dbReference>
<dbReference type="AlphaFoldDB" id="A0A917BVG9"/>
<accession>A0A917BVG9</accession>
<keyword evidence="1" id="KW-0449">Lipoprotein</keyword>
<dbReference type="Proteomes" id="UP000606044">
    <property type="component" value="Unassembled WGS sequence"/>
</dbReference>